<dbReference type="EMBL" id="FOJN01000017">
    <property type="protein sequence ID" value="SFA61237.1"/>
    <property type="molecule type" value="Genomic_DNA"/>
</dbReference>
<dbReference type="RefSeq" id="WP_068362900.1">
    <property type="nucleotide sequence ID" value="NZ_FOJN01000017.1"/>
</dbReference>
<proteinExistence type="predicted"/>
<accession>A0A1I0UBR1</accession>
<gene>
    <name evidence="1" type="ORF">SAMN05444374_11727</name>
</gene>
<evidence type="ECO:0008006" key="3">
    <source>
        <dbReference type="Google" id="ProtNLM"/>
    </source>
</evidence>
<dbReference type="Proteomes" id="UP000182054">
    <property type="component" value="Unassembled WGS sequence"/>
</dbReference>
<evidence type="ECO:0000313" key="2">
    <source>
        <dbReference type="Proteomes" id="UP000182054"/>
    </source>
</evidence>
<reference evidence="1 2" key="1">
    <citation type="submission" date="2016-10" db="EMBL/GenBank/DDBJ databases">
        <authorList>
            <person name="de Groot N.N."/>
        </authorList>
    </citation>
    <scope>NUCLEOTIDE SEQUENCE [LARGE SCALE GENOMIC DNA]</scope>
    <source>
        <strain evidence="1 2">DSM 44908</strain>
    </source>
</reference>
<dbReference type="AlphaFoldDB" id="A0A1I0UBR1"/>
<dbReference type="GeneID" id="85487858"/>
<name>A0A1I0UBR1_9NOCA</name>
<organism evidence="1 2">
    <name type="scientific">Rhodococcoides kroppenstedtii</name>
    <dbReference type="NCBI Taxonomy" id="293050"/>
    <lineage>
        <taxon>Bacteria</taxon>
        <taxon>Bacillati</taxon>
        <taxon>Actinomycetota</taxon>
        <taxon>Actinomycetes</taxon>
        <taxon>Mycobacteriales</taxon>
        <taxon>Nocardiaceae</taxon>
        <taxon>Rhodococcoides</taxon>
    </lineage>
</organism>
<sequence length="230" mass="24525">MTVVDEVGVAGEFDRAMTWLRDLDPAAPRVYAVANMRHQTKRRWWALTSGESSGRFAALQARAMADRGDPAQAVLGVAADLVHCVVGRVAASFVGVGRVWDPGPENVWIHLDSDCGIDWVGVWDLVLRDSGSLAGRAGVVSLPCERSLAAWTAHRASRSLHAVTRGLSTLGPIDADAVGRIVGDSVLGASVRIPHLGTVDAEEGWRRGQVLLDAFTDIGIPVRAGSTRMT</sequence>
<protein>
    <recommendedName>
        <fullName evidence="3">Ferric iron reductase FhuF-like transporter</fullName>
    </recommendedName>
</protein>
<evidence type="ECO:0000313" key="1">
    <source>
        <dbReference type="EMBL" id="SFA61237.1"/>
    </source>
</evidence>